<evidence type="ECO:0000259" key="2">
    <source>
        <dbReference type="Pfam" id="PF01494"/>
    </source>
</evidence>
<dbReference type="InterPro" id="IPR057494">
    <property type="entry name" value="Rossman_Mical"/>
</dbReference>
<sequence>MAALAHSTLPSLSPVPRPYSMQKMERRPPIHHASRDSFGRASIGDNQDVYIGEGLIGPNGMDDLDEDAPHKSHHHDRKHLDYLAIDIGEKYLDDMYKEDDTDDDNTDGEEGGFLSDGPPTSSSYHSMQRAAVVKPAEVDSVLLEQIEEEEQAERHRVEKDVAWQKVRQLLIEEEEKAAGRKKTRTSSGNGEDYGTVKLLDSLTRTGSDGAHCNSSGYSDATPRANNTRLVPHPRDPPQTFARHIGSRLAHFLHGGPASVHGSAGSHSWRSQSSSSSSDLSQSTLLATLDEVTKVCQRSELSELSIAQIASHLTSIDQIVREDIANHHKRGSRRLSCTQNTYDSNGYDIEYRVPTYSSDRRANVAPTVRNSFKAFTAAQDLCDTLAAFNNLVRDCGLNGVKVDEPWYVYYHIRAAVYSKLGYRQKHLFKLLDARLDLDVYKQRPAANKRVCIVGAGPVGLRAAIELALLGSHVSVLEKRTKFSRENMLHLWPWVVQDLATLGAKVLFSKFCRSRTYFHVSTRQLQVVLLKVALLIGVKVYSATGFESIVPPQVEETGGKPFYSVKTEPQIPIAEFTAVLGATGTNNQLAEPAGINRFVFSNKESLGIVCYFPNLETAEETKVKEFSWTSQLKHHMLHKMREVGIDLENIVYFRGEMHYMVMTPKRHNLLARGVVKRNYESPGDLVRDTNINQSVLHSFVRRIVEFVGIPRKTDFTRVSLFDFSSLTRAEKAASILTSHGKKLYVGLIGDSLLEPVWHEGVGTCRGFLSALDGVWMVAQIGRTPDEQILADREIAYRVMQRLSGHHRDEMQKNVRKYTVDPKSRYMVHFPQIV</sequence>
<dbReference type="eggNOG" id="KOG1700">
    <property type="taxonomic scope" value="Eukaryota"/>
</dbReference>
<feature type="domain" description="[F-actin]-monooxygenase MICAL1-3-like Rossman" evidence="3">
    <location>
        <begin position="604"/>
        <end position="706"/>
    </location>
</feature>
<dbReference type="VEuPathDB" id="FungiDB:KRP22_1988"/>
<feature type="domain" description="FAD-binding" evidence="2">
    <location>
        <begin position="448"/>
        <end position="483"/>
    </location>
</feature>
<dbReference type="HOGENOM" id="CLU_000329_2_0_1"/>
<feature type="compositionally biased region" description="Polar residues" evidence="1">
    <location>
        <begin position="206"/>
        <end position="228"/>
    </location>
</feature>
<dbReference type="Gene3D" id="3.50.50.60">
    <property type="entry name" value="FAD/NAD(P)-binding domain"/>
    <property type="match status" value="1"/>
</dbReference>
<evidence type="ECO:0000313" key="4">
    <source>
        <dbReference type="EnsemblProtists" id="Phyra80983"/>
    </source>
</evidence>
<dbReference type="OMA" id="VYYHIRD"/>
<accession>H3GUQ7</accession>
<dbReference type="PANTHER" id="PTHR42841">
    <property type="entry name" value="AMINE OXIDASE"/>
    <property type="match status" value="1"/>
</dbReference>
<name>H3GUQ7_PHYRM</name>
<feature type="region of interest" description="Disordered" evidence="1">
    <location>
        <begin position="96"/>
        <end position="129"/>
    </location>
</feature>
<dbReference type="InterPro" id="IPR036188">
    <property type="entry name" value="FAD/NAD-bd_sf"/>
</dbReference>
<feature type="compositionally biased region" description="Acidic residues" evidence="1">
    <location>
        <begin position="96"/>
        <end position="110"/>
    </location>
</feature>
<feature type="region of interest" description="Disordered" evidence="1">
    <location>
        <begin position="252"/>
        <end position="277"/>
    </location>
</feature>
<evidence type="ECO:0000256" key="1">
    <source>
        <dbReference type="SAM" id="MobiDB-lite"/>
    </source>
</evidence>
<evidence type="ECO:0000259" key="3">
    <source>
        <dbReference type="Pfam" id="PF25413"/>
    </source>
</evidence>
<protein>
    <submittedName>
        <fullName evidence="4">Uncharacterized protein</fullName>
    </submittedName>
</protein>
<dbReference type="Pfam" id="PF25413">
    <property type="entry name" value="Rossman_Mical"/>
    <property type="match status" value="1"/>
</dbReference>
<dbReference type="InterPro" id="IPR036291">
    <property type="entry name" value="NAD(P)-bd_dom_sf"/>
</dbReference>
<reference evidence="5" key="1">
    <citation type="journal article" date="2006" name="Science">
        <title>Phytophthora genome sequences uncover evolutionary origins and mechanisms of pathogenesis.</title>
        <authorList>
            <person name="Tyler B.M."/>
            <person name="Tripathy S."/>
            <person name="Zhang X."/>
            <person name="Dehal P."/>
            <person name="Jiang R.H."/>
            <person name="Aerts A."/>
            <person name="Arredondo F.D."/>
            <person name="Baxter L."/>
            <person name="Bensasson D."/>
            <person name="Beynon J.L."/>
            <person name="Chapman J."/>
            <person name="Damasceno C.M."/>
            <person name="Dorrance A.E."/>
            <person name="Dou D."/>
            <person name="Dickerman A.W."/>
            <person name="Dubchak I.L."/>
            <person name="Garbelotto M."/>
            <person name="Gijzen M."/>
            <person name="Gordon S.G."/>
            <person name="Govers F."/>
            <person name="Grunwald N.J."/>
            <person name="Huang W."/>
            <person name="Ivors K.L."/>
            <person name="Jones R.W."/>
            <person name="Kamoun S."/>
            <person name="Krampis K."/>
            <person name="Lamour K.H."/>
            <person name="Lee M.K."/>
            <person name="McDonald W.H."/>
            <person name="Medina M."/>
            <person name="Meijer H.J."/>
            <person name="Nordberg E.K."/>
            <person name="Maclean D.J."/>
            <person name="Ospina-Giraldo M.D."/>
            <person name="Morris P.F."/>
            <person name="Phuntumart V."/>
            <person name="Putnam N.H."/>
            <person name="Rash S."/>
            <person name="Rose J.K."/>
            <person name="Sakihama Y."/>
            <person name="Salamov A.A."/>
            <person name="Savidor A."/>
            <person name="Scheuring C.F."/>
            <person name="Smith B.M."/>
            <person name="Sobral B.W."/>
            <person name="Terry A."/>
            <person name="Torto-Alalibo T.A."/>
            <person name="Win J."/>
            <person name="Xu Z."/>
            <person name="Zhang H."/>
            <person name="Grigoriev I.V."/>
            <person name="Rokhsar D.S."/>
            <person name="Boore J.L."/>
        </authorList>
    </citation>
    <scope>NUCLEOTIDE SEQUENCE [LARGE SCALE GENOMIC DNA]</scope>
    <source>
        <strain evidence="5">Pr102</strain>
    </source>
</reference>
<evidence type="ECO:0000313" key="5">
    <source>
        <dbReference type="Proteomes" id="UP000005238"/>
    </source>
</evidence>
<dbReference type="Pfam" id="PF01494">
    <property type="entry name" value="FAD_binding_3"/>
    <property type="match status" value="1"/>
</dbReference>
<dbReference type="InterPro" id="IPR002938">
    <property type="entry name" value="FAD-bd"/>
</dbReference>
<proteinExistence type="predicted"/>
<feature type="compositionally biased region" description="Basic and acidic residues" evidence="1">
    <location>
        <begin position="23"/>
        <end position="38"/>
    </location>
</feature>
<dbReference type="STRING" id="164328.H3GUQ7"/>
<reference evidence="4" key="2">
    <citation type="submission" date="2015-06" db="UniProtKB">
        <authorList>
            <consortium name="EnsemblProtists"/>
        </authorList>
    </citation>
    <scope>IDENTIFICATION</scope>
    <source>
        <strain evidence="4">Pr102</strain>
    </source>
</reference>
<feature type="region of interest" description="Disordered" evidence="1">
    <location>
        <begin position="206"/>
        <end position="235"/>
    </location>
</feature>
<dbReference type="EnsemblProtists" id="Phyra80983">
    <property type="protein sequence ID" value="Phyra80983"/>
    <property type="gene ID" value="Phyra80983"/>
</dbReference>
<dbReference type="GO" id="GO:0071949">
    <property type="term" value="F:FAD binding"/>
    <property type="evidence" value="ECO:0007669"/>
    <property type="project" value="InterPro"/>
</dbReference>
<dbReference type="EMBL" id="DS566052">
    <property type="status" value="NOT_ANNOTATED_CDS"/>
    <property type="molecule type" value="Genomic_DNA"/>
</dbReference>
<dbReference type="AlphaFoldDB" id="H3GUQ7"/>
<dbReference type="Proteomes" id="UP000005238">
    <property type="component" value="Unassembled WGS sequence"/>
</dbReference>
<feature type="region of interest" description="Disordered" evidence="1">
    <location>
        <begin position="1"/>
        <end position="44"/>
    </location>
</feature>
<keyword evidence="5" id="KW-1185">Reference proteome</keyword>
<dbReference type="InParanoid" id="H3GUQ7"/>
<organism evidence="4 5">
    <name type="scientific">Phytophthora ramorum</name>
    <name type="common">Sudden oak death agent</name>
    <dbReference type="NCBI Taxonomy" id="164328"/>
    <lineage>
        <taxon>Eukaryota</taxon>
        <taxon>Sar</taxon>
        <taxon>Stramenopiles</taxon>
        <taxon>Oomycota</taxon>
        <taxon>Peronosporomycetes</taxon>
        <taxon>Peronosporales</taxon>
        <taxon>Peronosporaceae</taxon>
        <taxon>Phytophthora</taxon>
    </lineage>
</organism>
<feature type="compositionally biased region" description="Low complexity" evidence="1">
    <location>
        <begin position="262"/>
        <end position="277"/>
    </location>
</feature>
<dbReference type="VEuPathDB" id="FungiDB:KRP23_15215"/>
<dbReference type="SUPFAM" id="SSF51735">
    <property type="entry name" value="NAD(P)-binding Rossmann-fold domains"/>
    <property type="match status" value="1"/>
</dbReference>
<dbReference type="SUPFAM" id="SSF51905">
    <property type="entry name" value="FAD/NAD(P)-binding domain"/>
    <property type="match status" value="1"/>
</dbReference>